<feature type="compositionally biased region" description="Basic and acidic residues" evidence="6">
    <location>
        <begin position="318"/>
        <end position="331"/>
    </location>
</feature>
<evidence type="ECO:0000256" key="2">
    <source>
        <dbReference type="ARBA" id="ARBA00009530"/>
    </source>
</evidence>
<gene>
    <name evidence="8" type="ORF">Malapachy_3261</name>
</gene>
<feature type="region of interest" description="Disordered" evidence="6">
    <location>
        <begin position="232"/>
        <end position="331"/>
    </location>
</feature>
<dbReference type="GO" id="GO:0016020">
    <property type="term" value="C:membrane"/>
    <property type="evidence" value="ECO:0007669"/>
    <property type="project" value="UniProtKB-SubCell"/>
</dbReference>
<comment type="caution">
    <text evidence="8">The sequence shown here is derived from an EMBL/GenBank/DDBJ whole genome shotgun (WGS) entry which is preliminary data.</text>
</comment>
<feature type="compositionally biased region" description="Basic and acidic residues" evidence="6">
    <location>
        <begin position="146"/>
        <end position="160"/>
    </location>
</feature>
<reference evidence="8 9" key="1">
    <citation type="submission" date="2015-07" db="EMBL/GenBank/DDBJ databases">
        <title>Draft Genome Sequence of Malassezia furfur CBS1878 and Malassezia pachydermatis CBS1879.</title>
        <authorList>
            <person name="Triana S."/>
            <person name="Ohm R."/>
            <person name="Gonzalez A."/>
            <person name="DeCock H."/>
            <person name="Restrepo S."/>
            <person name="Celis A."/>
        </authorList>
    </citation>
    <scope>NUCLEOTIDE SEQUENCE [LARGE SCALE GENOMIC DNA]</scope>
    <source>
        <strain evidence="8 9">CBS 1879</strain>
    </source>
</reference>
<evidence type="ECO:0000256" key="7">
    <source>
        <dbReference type="SAM" id="Phobius"/>
    </source>
</evidence>
<dbReference type="PANTHER" id="PTHR21659">
    <property type="entry name" value="HYDROPHOBIC PROTEIN RCI2 LOW TEMPERATURE AND SALT RESPONSIVE PROTEIN LTI6 -RELATED"/>
    <property type="match status" value="1"/>
</dbReference>
<evidence type="ECO:0000256" key="6">
    <source>
        <dbReference type="SAM" id="MobiDB-lite"/>
    </source>
</evidence>
<dbReference type="VEuPathDB" id="FungiDB:Malapachy_3261"/>
<evidence type="ECO:0000313" key="8">
    <source>
        <dbReference type="EMBL" id="KOS15955.1"/>
    </source>
</evidence>
<protein>
    <submittedName>
        <fullName evidence="8">Uncharacterized protein</fullName>
    </submittedName>
</protein>
<keyword evidence="3 7" id="KW-0812">Transmembrane</keyword>
<dbReference type="Pfam" id="PF01679">
    <property type="entry name" value="Pmp3"/>
    <property type="match status" value="1"/>
</dbReference>
<dbReference type="AlphaFoldDB" id="A0A0M9VR05"/>
<name>A0A0M9VR05_9BASI</name>
<dbReference type="STRING" id="77020.A0A0M9VR05"/>
<evidence type="ECO:0000256" key="3">
    <source>
        <dbReference type="ARBA" id="ARBA00022692"/>
    </source>
</evidence>
<evidence type="ECO:0000256" key="1">
    <source>
        <dbReference type="ARBA" id="ARBA00004370"/>
    </source>
</evidence>
<dbReference type="Proteomes" id="UP000037751">
    <property type="component" value="Unassembled WGS sequence"/>
</dbReference>
<organism evidence="8 9">
    <name type="scientific">Malassezia pachydermatis</name>
    <dbReference type="NCBI Taxonomy" id="77020"/>
    <lineage>
        <taxon>Eukaryota</taxon>
        <taxon>Fungi</taxon>
        <taxon>Dikarya</taxon>
        <taxon>Basidiomycota</taxon>
        <taxon>Ustilaginomycotina</taxon>
        <taxon>Malasseziomycetes</taxon>
        <taxon>Malasseziales</taxon>
        <taxon>Malasseziaceae</taxon>
        <taxon>Malassezia</taxon>
    </lineage>
</organism>
<accession>A0A0M9VR05</accession>
<feature type="compositionally biased region" description="Acidic residues" evidence="6">
    <location>
        <begin position="238"/>
        <end position="249"/>
    </location>
</feature>
<sequence length="331" mass="38200">MPFLGLTGSRRELRPNKRHFFLLLIIIFSILVPPLAVFLRFGIGTDFFINVLMTIAGYIPGHLHNFFVQRIRDNSRREDRTPKWLRKLGVIEGHHGVAKNRKWADRYLRHYSRPVQYDEEGRAYYLDMDEEGQETVEPVPADALVEPDRYFNENRRRPDNASEYNTPYASTPSPMMQEPPSSRRGSSKTLRSRTMRFLGMGSGGNSQHGNGTYMPMQDRHSRANTYSNQEVHAGNNYLDDDQDEDEDERTDYQRYSSAQAMSNDAYDDLDRELMGLSTQENYPPVRTGPRKPVSRARNNGSHRAPPASRPEPSASRDLAPERDILDFDHTF</sequence>
<feature type="region of interest" description="Disordered" evidence="6">
    <location>
        <begin position="135"/>
        <end position="218"/>
    </location>
</feature>
<feature type="compositionally biased region" description="Low complexity" evidence="6">
    <location>
        <begin position="303"/>
        <end position="316"/>
    </location>
</feature>
<feature type="transmembrane region" description="Helical" evidence="7">
    <location>
        <begin position="20"/>
        <end position="41"/>
    </location>
</feature>
<dbReference type="GeneID" id="28729611"/>
<evidence type="ECO:0000256" key="5">
    <source>
        <dbReference type="ARBA" id="ARBA00023136"/>
    </source>
</evidence>
<dbReference type="PANTHER" id="PTHR21659:SF112">
    <property type="entry name" value="PROTEIN SNA2-RELATED"/>
    <property type="match status" value="1"/>
</dbReference>
<dbReference type="PROSITE" id="PS01309">
    <property type="entry name" value="UPF0057"/>
    <property type="match status" value="1"/>
</dbReference>
<feature type="transmembrane region" description="Helical" evidence="7">
    <location>
        <begin position="47"/>
        <end position="68"/>
    </location>
</feature>
<keyword evidence="4 7" id="KW-1133">Transmembrane helix</keyword>
<dbReference type="OrthoDB" id="2152119at2759"/>
<evidence type="ECO:0000256" key="4">
    <source>
        <dbReference type="ARBA" id="ARBA00022989"/>
    </source>
</evidence>
<keyword evidence="9" id="KW-1185">Reference proteome</keyword>
<proteinExistence type="inferred from homology"/>
<comment type="subcellular location">
    <subcellularLocation>
        <location evidence="1">Membrane</location>
    </subcellularLocation>
</comment>
<dbReference type="InterPro" id="IPR000612">
    <property type="entry name" value="PMP3"/>
</dbReference>
<keyword evidence="5 7" id="KW-0472">Membrane</keyword>
<dbReference type="EMBL" id="LGAV01000001">
    <property type="protein sequence ID" value="KOS15955.1"/>
    <property type="molecule type" value="Genomic_DNA"/>
</dbReference>
<dbReference type="RefSeq" id="XP_017993587.1">
    <property type="nucleotide sequence ID" value="XM_018137735.1"/>
</dbReference>
<evidence type="ECO:0000313" key="9">
    <source>
        <dbReference type="Proteomes" id="UP000037751"/>
    </source>
</evidence>
<feature type="compositionally biased region" description="Polar residues" evidence="6">
    <location>
        <begin position="162"/>
        <end position="189"/>
    </location>
</feature>
<comment type="similarity">
    <text evidence="2">Belongs to the UPF0057 (PMP3) family.</text>
</comment>